<organism evidence="2 3">
    <name type="scientific">Lunatimonas lonarensis</name>
    <dbReference type="NCBI Taxonomy" id="1232681"/>
    <lineage>
        <taxon>Bacteria</taxon>
        <taxon>Pseudomonadati</taxon>
        <taxon>Bacteroidota</taxon>
        <taxon>Cytophagia</taxon>
        <taxon>Cytophagales</taxon>
        <taxon>Cyclobacteriaceae</taxon>
    </lineage>
</organism>
<keyword evidence="1" id="KW-0732">Signal</keyword>
<keyword evidence="3" id="KW-1185">Reference proteome</keyword>
<evidence type="ECO:0000256" key="1">
    <source>
        <dbReference type="ARBA" id="ARBA00022729"/>
    </source>
</evidence>
<dbReference type="InterPro" id="IPR026444">
    <property type="entry name" value="Secre_tail"/>
</dbReference>
<dbReference type="RefSeq" id="WP_010854000.1">
    <property type="nucleotide sequence ID" value="NZ_AQHR01000050.1"/>
</dbReference>
<name>R7ZUD7_9BACT</name>
<dbReference type="SUPFAM" id="SSF69318">
    <property type="entry name" value="Integrin alpha N-terminal domain"/>
    <property type="match status" value="1"/>
</dbReference>
<evidence type="ECO:0000313" key="3">
    <source>
        <dbReference type="Proteomes" id="UP000013909"/>
    </source>
</evidence>
<proteinExistence type="predicted"/>
<gene>
    <name evidence="2" type="ORF">ADIS_1862</name>
</gene>
<dbReference type="AlphaFoldDB" id="R7ZUD7"/>
<dbReference type="Proteomes" id="UP000013909">
    <property type="component" value="Unassembled WGS sequence"/>
</dbReference>
<protein>
    <submittedName>
        <fullName evidence="2">Uncharacterized protein</fullName>
    </submittedName>
</protein>
<dbReference type="InterPro" id="IPR013517">
    <property type="entry name" value="FG-GAP"/>
</dbReference>
<sequence length="704" mass="78246">MRVILASFAFLWVGLVQAQQIYRILSPGDVTIAGSKLSMPFAGGINAAQIQTMDADGDGKEEYIVWDINARMVSVFKEENGNFTHLPELSYGFPRDISGFMVLADYDGDGKKDLFTSSPFGIKAYKNASTPTQLRWEEAQPFLRLDNGSNVTANSLDIPLLLDLDGDGDLDILTFNFATGDYLEYYRNTSMERKGTADIDGFASAQVRWGGFEFCSCGVISFGRTCTGQPIAQAPAGLESARVEHAGGHSMLFHDFTGNGARDLLIGQDECNTLYFLPNKGTDQQPIFDEFQTELPGIGPLPQFPLFHAAYFVKDQLLIGTHSSEPSFPFGIDFSASIYQFSFEENAENPLTERFLQEQMIDFGENARPFFLGNQQMGNLIVTANQVQNGRTTGKAFHLQLINRKWEMVSDDYLSLSRLNLRELAVQHFRSHSGTDWLVVSGDEMVNAIPEKKILWTEADNPENFRTASLPSFVIRGVDQPYFFSHQGNDYLLLARQTGELVLFRAIFGTSLTFELLERNFLGFSDNPVNRALSVTVVQGPAPFLFAVDQRGILTKIENFMTTPIKTEVLVLTGEDQLRESRLGRNTWITALTDPFAKGVDLILGTRAGGLMYLKDITEGLGSPNEALQVRVYPNPATTRVSILVNRDATGEIIDSAGRRVMTGIPLSANRENLQELQQLAPGLYVLWVFAGNEASHFKLMIHH</sequence>
<reference evidence="2 3" key="1">
    <citation type="submission" date="2013-02" db="EMBL/GenBank/DDBJ databases">
        <title>A novel strain isolated from Lonar lake, Maharashtra, India.</title>
        <authorList>
            <person name="Singh A."/>
        </authorList>
    </citation>
    <scope>NUCLEOTIDE SEQUENCE [LARGE SCALE GENOMIC DNA]</scope>
    <source>
        <strain evidence="2 3">AK24</strain>
    </source>
</reference>
<dbReference type="Pfam" id="PF13517">
    <property type="entry name" value="FG-GAP_3"/>
    <property type="match status" value="1"/>
</dbReference>
<dbReference type="NCBIfam" id="TIGR04183">
    <property type="entry name" value="Por_Secre_tail"/>
    <property type="match status" value="1"/>
</dbReference>
<dbReference type="InterPro" id="IPR028994">
    <property type="entry name" value="Integrin_alpha_N"/>
</dbReference>
<evidence type="ECO:0000313" key="2">
    <source>
        <dbReference type="EMBL" id="EON77643.1"/>
    </source>
</evidence>
<dbReference type="STRING" id="1232681.ADIS_1862"/>
<dbReference type="PATRIC" id="fig|1288963.3.peg.1853"/>
<dbReference type="OrthoDB" id="9816120at2"/>
<accession>R7ZUD7</accession>
<dbReference type="Gene3D" id="2.130.10.130">
    <property type="entry name" value="Integrin alpha, N-terminal"/>
    <property type="match status" value="1"/>
</dbReference>
<comment type="caution">
    <text evidence="2">The sequence shown here is derived from an EMBL/GenBank/DDBJ whole genome shotgun (WGS) entry which is preliminary data.</text>
</comment>
<dbReference type="EMBL" id="AQHR01000050">
    <property type="protein sequence ID" value="EON77643.1"/>
    <property type="molecule type" value="Genomic_DNA"/>
</dbReference>